<dbReference type="CDD" id="cd00037">
    <property type="entry name" value="CLECT"/>
    <property type="match status" value="5"/>
</dbReference>
<keyword evidence="1" id="KW-0430">Lectin</keyword>
<organism evidence="4 5">
    <name type="scientific">Saccoglossus kowalevskii</name>
    <name type="common">Acorn worm</name>
    <dbReference type="NCBI Taxonomy" id="10224"/>
    <lineage>
        <taxon>Eukaryota</taxon>
        <taxon>Metazoa</taxon>
        <taxon>Hemichordata</taxon>
        <taxon>Enteropneusta</taxon>
        <taxon>Harrimaniidae</taxon>
        <taxon>Saccoglossus</taxon>
    </lineage>
</organism>
<reference evidence="5" key="1">
    <citation type="submission" date="2025-08" db="UniProtKB">
        <authorList>
            <consortium name="RefSeq"/>
        </authorList>
    </citation>
    <scope>IDENTIFICATION</scope>
    <source>
        <tissue evidence="5">Testes</tissue>
    </source>
</reference>
<keyword evidence="2" id="KW-1015">Disulfide bond</keyword>
<dbReference type="Gene3D" id="3.10.100.10">
    <property type="entry name" value="Mannose-Binding Protein A, subunit A"/>
    <property type="match status" value="5"/>
</dbReference>
<feature type="domain" description="C-type lectin" evidence="3">
    <location>
        <begin position="1"/>
        <end position="109"/>
    </location>
</feature>
<dbReference type="Proteomes" id="UP000694865">
    <property type="component" value="Unplaced"/>
</dbReference>
<accession>A0ABM0MT77</accession>
<sequence>YQLFTDKVKGDDAYGECYKKGMMLAVTNDENDYNRIVDMIKAQGQDKNSFWFGMRKIDGDVKTIYGNAGYQVFAPNEPSGNGDCIDLWEKHDFKYDDLGCGTKLMYVCEPLDCDIAAMLPKYKLITMKNPREESIQACESAGMVLARDECEISHAIMTFKIRSLGFYDMSFHIDAIKSGSNVVSNDGTILDYQPFAKGQPDGNGDCLYLWKSKGYQWDDDKCSTKMGYVCYDESAVSTPIFDNQYRIFTDKKKYREAAKSCMDQGMMLTDLRDENVHYTILEKMQQQGITNQNIWIGPRTVGSLLLTMSGSMATYQPFAKGEPNGDGPCVHLWNNYNGEKINDVSCNNAYMYICEVQDDAMKNMVGLLDSLDVNEQKVKWDESGPACANKGMQLAKDNSQVAHMSLLNKLLLEDVNKDMWIDVRKQGSDIISSDGQVQSYTAFHTGQPDGNGDCIHLWSAHKHQWDDDSCTRTKGYICEEGKTTICRKSKGYQWDDDKCSTKMGYVCYDESAVSTPIFDNQYRIFTDKKKYREAAKSCMDQGMMLTDLRDENVHYTILEKMQQQGITNQNIWIGPRTVGSLLLTMSGSMATYQPFAKGEPNGDGPCVHLW</sequence>
<dbReference type="InterPro" id="IPR051663">
    <property type="entry name" value="CLec_Tetranectin-domain"/>
</dbReference>
<keyword evidence="4" id="KW-1185">Reference proteome</keyword>
<dbReference type="Pfam" id="PF00059">
    <property type="entry name" value="Lectin_C"/>
    <property type="match status" value="4"/>
</dbReference>
<dbReference type="InterPro" id="IPR016186">
    <property type="entry name" value="C-type_lectin-like/link_sf"/>
</dbReference>
<feature type="domain" description="C-type lectin" evidence="3">
    <location>
        <begin position="186"/>
        <end position="231"/>
    </location>
</feature>
<gene>
    <name evidence="5" type="primary">LOC100378888</name>
</gene>
<dbReference type="SUPFAM" id="SSF56436">
    <property type="entry name" value="C-type lectin-like"/>
    <property type="match status" value="5"/>
</dbReference>
<name>A0ABM0MT77_SACKO</name>
<dbReference type="PANTHER" id="PTHR22799:SF6">
    <property type="entry name" value="C-TYPE LECTIN DOMAIN FAMILY 4 MEMBER M-LIKE"/>
    <property type="match status" value="1"/>
</dbReference>
<feature type="domain" description="C-type lectin" evidence="3">
    <location>
        <begin position="373"/>
        <end position="479"/>
    </location>
</feature>
<dbReference type="PANTHER" id="PTHR22799">
    <property type="entry name" value="TETRANECTIN-RELATED"/>
    <property type="match status" value="1"/>
</dbReference>
<dbReference type="InterPro" id="IPR016187">
    <property type="entry name" value="CTDL_fold"/>
</dbReference>
<dbReference type="PROSITE" id="PS00615">
    <property type="entry name" value="C_TYPE_LECTIN_1"/>
    <property type="match status" value="2"/>
</dbReference>
<dbReference type="InterPro" id="IPR018378">
    <property type="entry name" value="C-type_lectin_CS"/>
</dbReference>
<dbReference type="RefSeq" id="XP_006823218.1">
    <property type="nucleotide sequence ID" value="XM_006823155.1"/>
</dbReference>
<evidence type="ECO:0000259" key="3">
    <source>
        <dbReference type="PROSITE" id="PS50041"/>
    </source>
</evidence>
<dbReference type="InterPro" id="IPR001304">
    <property type="entry name" value="C-type_lectin-like"/>
</dbReference>
<proteinExistence type="predicted"/>
<evidence type="ECO:0000313" key="4">
    <source>
        <dbReference type="Proteomes" id="UP000694865"/>
    </source>
</evidence>
<protein>
    <submittedName>
        <fullName evidence="5">Uncharacterized protein LOC100378888</fullName>
    </submittedName>
</protein>
<dbReference type="GeneID" id="100378888"/>
<dbReference type="SMART" id="SM00034">
    <property type="entry name" value="CLECT"/>
    <property type="match status" value="4"/>
</dbReference>
<evidence type="ECO:0000256" key="1">
    <source>
        <dbReference type="ARBA" id="ARBA00022734"/>
    </source>
</evidence>
<dbReference type="PROSITE" id="PS50041">
    <property type="entry name" value="C_TYPE_LECTIN_2"/>
    <property type="match status" value="4"/>
</dbReference>
<feature type="domain" description="C-type lectin" evidence="3">
    <location>
        <begin position="245"/>
        <end position="355"/>
    </location>
</feature>
<evidence type="ECO:0000313" key="5">
    <source>
        <dbReference type="RefSeq" id="XP_006823218.1"/>
    </source>
</evidence>
<feature type="non-terminal residue" evidence="5">
    <location>
        <position position="1"/>
    </location>
</feature>
<evidence type="ECO:0000256" key="2">
    <source>
        <dbReference type="ARBA" id="ARBA00023157"/>
    </source>
</evidence>